<evidence type="ECO:0000313" key="2">
    <source>
        <dbReference type="Proteomes" id="UP000018855"/>
    </source>
</evidence>
<reference evidence="1 2" key="1">
    <citation type="submission" date="2013-12" db="EMBL/GenBank/DDBJ databases">
        <title>A Varibaculum cambriense genome reconstructed from a premature infant gut community with otherwise low bacterial novelty that shifts toward anaerobic metabolism during the third week of life.</title>
        <authorList>
            <person name="Brown C.T."/>
            <person name="Sharon I."/>
            <person name="Thomas B.C."/>
            <person name="Castelle C.J."/>
            <person name="Morowitz M.J."/>
            <person name="Banfield J.F."/>
        </authorList>
    </citation>
    <scope>NUCLEOTIDE SEQUENCE [LARGE SCALE GENOMIC DNA]</scope>
    <source>
        <strain evidence="2">DORA_11</strain>
    </source>
</reference>
<dbReference type="AlphaFoldDB" id="W1V4P8"/>
<dbReference type="Proteomes" id="UP000018855">
    <property type="component" value="Unassembled WGS sequence"/>
</dbReference>
<protein>
    <submittedName>
        <fullName evidence="1">DNA polymerase III delta</fullName>
    </submittedName>
</protein>
<proteinExistence type="predicted"/>
<comment type="caution">
    <text evidence="1">The sequence shown here is derived from an EMBL/GenBank/DDBJ whole genome shotgun (WGS) entry which is preliminary data.</text>
</comment>
<feature type="non-terminal residue" evidence="1">
    <location>
        <position position="1"/>
    </location>
</feature>
<name>W1V4P8_9FIRM</name>
<sequence>GDNPIVLIYHDMIDKRIKQNKEILEKIPNHQCKRLEGADLVMWIRQYCTSNGFKMTPDAQEYVAHLIDLWQEVPVSFMRTEFDRYFLQITGEKVITKEFLEENGSDYGAKNIFTFKEALLKRDIDTLLELFPFMFGYKELDRA</sequence>
<evidence type="ECO:0000313" key="1">
    <source>
        <dbReference type="EMBL" id="ETI99939.1"/>
    </source>
</evidence>
<accession>W1V4P8</accession>
<feature type="non-terminal residue" evidence="1">
    <location>
        <position position="143"/>
    </location>
</feature>
<organism evidence="1 2">
    <name type="scientific">Veillonella dispar DORA_11</name>
    <dbReference type="NCBI Taxonomy" id="1403949"/>
    <lineage>
        <taxon>Bacteria</taxon>
        <taxon>Bacillati</taxon>
        <taxon>Bacillota</taxon>
        <taxon>Negativicutes</taxon>
        <taxon>Veillonellales</taxon>
        <taxon>Veillonellaceae</taxon>
        <taxon>Veillonella</taxon>
    </lineage>
</organism>
<dbReference type="EMBL" id="AZMJ01000378">
    <property type="protein sequence ID" value="ETI99939.1"/>
    <property type="molecule type" value="Genomic_DNA"/>
</dbReference>
<gene>
    <name evidence="1" type="ORF">Q619_VDC00378G0001</name>
</gene>